<dbReference type="Pfam" id="PF00535">
    <property type="entry name" value="Glycos_transf_2"/>
    <property type="match status" value="1"/>
</dbReference>
<dbReference type="SUPFAM" id="SSF53448">
    <property type="entry name" value="Nucleotide-diphospho-sugar transferases"/>
    <property type="match status" value="1"/>
</dbReference>
<accession>L0RVR9</accession>
<evidence type="ECO:0000259" key="1">
    <source>
        <dbReference type="Pfam" id="PF00535"/>
    </source>
</evidence>
<name>L0RVR9_MYCC1</name>
<keyword evidence="3" id="KW-1185">Reference proteome</keyword>
<dbReference type="KEGG" id="mcy:MCYN_0490"/>
<dbReference type="STRING" id="1246955.MCYN_0490"/>
<proteinExistence type="predicted"/>
<dbReference type="GO" id="GO:0016740">
    <property type="term" value="F:transferase activity"/>
    <property type="evidence" value="ECO:0007669"/>
    <property type="project" value="UniProtKB-KW"/>
</dbReference>
<dbReference type="EMBL" id="HF559394">
    <property type="protein sequence ID" value="CCP24222.1"/>
    <property type="molecule type" value="Genomic_DNA"/>
</dbReference>
<evidence type="ECO:0000313" key="2">
    <source>
        <dbReference type="EMBL" id="CCP24222.1"/>
    </source>
</evidence>
<dbReference type="AlphaFoldDB" id="L0RVR9"/>
<reference evidence="3" key="1">
    <citation type="journal article" date="2013" name="Genome Announc.">
        <title>Complete genome sequence of Mycoplasma cynos strain C142.</title>
        <authorList>
            <person name="Walker C.A."/>
            <person name="Mannering S.A."/>
            <person name="Shields S."/>
            <person name="Blake D.P."/>
            <person name="Brownlie J."/>
        </authorList>
    </citation>
    <scope>NUCLEOTIDE SEQUENCE [LARGE SCALE GENOMIC DNA]</scope>
    <source>
        <strain evidence="3">C142</strain>
    </source>
</reference>
<dbReference type="HOGENOM" id="CLU_071549_0_0_14"/>
<dbReference type="PATRIC" id="fig|1246955.3.peg.442"/>
<feature type="domain" description="Glycosyltransferase 2-like" evidence="1">
    <location>
        <begin position="12"/>
        <end position="121"/>
    </location>
</feature>
<dbReference type="InterPro" id="IPR029044">
    <property type="entry name" value="Nucleotide-diphossugar_trans"/>
</dbReference>
<evidence type="ECO:0000313" key="3">
    <source>
        <dbReference type="Proteomes" id="UP000010466"/>
    </source>
</evidence>
<dbReference type="EC" id="2.-.-.-" evidence="2"/>
<dbReference type="eggNOG" id="COG0463">
    <property type="taxonomic scope" value="Bacteria"/>
</dbReference>
<dbReference type="InterPro" id="IPR001173">
    <property type="entry name" value="Glyco_trans_2-like"/>
</dbReference>
<keyword evidence="2" id="KW-0808">Transferase</keyword>
<protein>
    <submittedName>
        <fullName evidence="2">Glycosyltransferase</fullName>
        <ecNumber evidence="2">2.-.-.-</ecNumber>
    </submittedName>
</protein>
<organism evidence="2 3">
    <name type="scientific">Mycoplasmopsis cynos (strain C142)</name>
    <name type="common">Mycoplasma cynos</name>
    <dbReference type="NCBI Taxonomy" id="1246955"/>
    <lineage>
        <taxon>Bacteria</taxon>
        <taxon>Bacillati</taxon>
        <taxon>Mycoplasmatota</taxon>
        <taxon>Mycoplasmoidales</taxon>
        <taxon>Metamycoplasmataceae</taxon>
        <taxon>Mycoplasmopsis</taxon>
    </lineage>
</organism>
<dbReference type="Proteomes" id="UP000010466">
    <property type="component" value="Chromosome"/>
</dbReference>
<sequence>MQMKLSLVSLVTKNVENVKKYLDSLLSQTSNDFEIILCLNGKESENKQIISLLTNYFEKFKNRLQVIYNSKTNSYQYNLLSAFKLAKGEYITVFNTDITLIKYYYIENMIKNAEKYNVDVLEFKPRLNGSISWKPKARLINDRRIDLAKNPLPFAYVFPFIFNKIFKKSLVQKVMKFKLKNTNDTKLCIELNYILLFEAKSYTYLDFKIYREYFPADMWLNSKRVLNIFDELEKYLLNMNRKLFEEITYAKYYFLKLLMTGFLKETSFTYKNIYKTKEEIHEKRSKLLLSKHLELLEKLEAFYKAENYLLTNPYFSRNNEEVTLMLFPISKMKNKKILKQLV</sequence>
<dbReference type="Gene3D" id="3.90.550.10">
    <property type="entry name" value="Spore Coat Polysaccharide Biosynthesis Protein SpsA, Chain A"/>
    <property type="match status" value="1"/>
</dbReference>
<dbReference type="CDD" id="cd00761">
    <property type="entry name" value="Glyco_tranf_GTA_type"/>
    <property type="match status" value="1"/>
</dbReference>
<gene>
    <name evidence="2" type="primary">MCYN0490</name>
    <name evidence="2" type="ordered locus">MCYN_0490</name>
</gene>